<dbReference type="CDD" id="cd06533">
    <property type="entry name" value="Glyco_transf_WecG_TagA"/>
    <property type="match status" value="1"/>
</dbReference>
<sequence length="253" mass="28878">MNNIQLLGISVQNNSFDKILYTLSKNIPPKEFFHIVSINPEILVETQNNKLFTKVVNTAQINIMDGIGTALAVRILSGKPIKRITGVYLMEKLLEYAGKNSLRVVLIGGTTNLALSIAKCYQKKYLKAKFIGLQAIKNINKPTNQEIKHIFSIVADIRPHFVFVAFGSPYQEIWLWNNRAIFSSSICMGVGQGFDVLGGRVKRAPSWIHNSGFEWLYRLVTQPWRWKRQLKLPLFIVLVIKEYIYGRLSHKNS</sequence>
<evidence type="ECO:0000256" key="2">
    <source>
        <dbReference type="ARBA" id="ARBA00022679"/>
    </source>
</evidence>
<accession>A0A2M7QIK8</accession>
<organism evidence="3 4">
    <name type="scientific">Candidatus Roizmanbacteria bacterium CG_4_10_14_0_8_um_filter_33_9</name>
    <dbReference type="NCBI Taxonomy" id="1974826"/>
    <lineage>
        <taxon>Bacteria</taxon>
        <taxon>Candidatus Roizmaniibacteriota</taxon>
    </lineage>
</organism>
<name>A0A2M7QIK8_9BACT</name>
<comment type="caution">
    <text evidence="3">The sequence shown here is derived from an EMBL/GenBank/DDBJ whole genome shotgun (WGS) entry which is preliminary data.</text>
</comment>
<dbReference type="PANTHER" id="PTHR34136">
    <property type="match status" value="1"/>
</dbReference>
<dbReference type="Proteomes" id="UP000229401">
    <property type="component" value="Unassembled WGS sequence"/>
</dbReference>
<evidence type="ECO:0000313" key="4">
    <source>
        <dbReference type="Proteomes" id="UP000229401"/>
    </source>
</evidence>
<keyword evidence="1" id="KW-0328">Glycosyltransferase</keyword>
<evidence type="ECO:0008006" key="5">
    <source>
        <dbReference type="Google" id="ProtNLM"/>
    </source>
</evidence>
<gene>
    <name evidence="3" type="ORF">COY87_04145</name>
</gene>
<dbReference type="InterPro" id="IPR004629">
    <property type="entry name" value="WecG_TagA_CpsF"/>
</dbReference>
<protein>
    <recommendedName>
        <fullName evidence="5">Glycosyltransferase</fullName>
    </recommendedName>
</protein>
<keyword evidence="2" id="KW-0808">Transferase</keyword>
<dbReference type="NCBIfam" id="TIGR00696">
    <property type="entry name" value="wecG_tagA_cpsF"/>
    <property type="match status" value="1"/>
</dbReference>
<reference evidence="4" key="1">
    <citation type="submission" date="2017-09" db="EMBL/GenBank/DDBJ databases">
        <title>Depth-based differentiation of microbial function through sediment-hosted aquifers and enrichment of novel symbionts in the deep terrestrial subsurface.</title>
        <authorList>
            <person name="Probst A.J."/>
            <person name="Ladd B."/>
            <person name="Jarett J.K."/>
            <person name="Geller-Mcgrath D.E."/>
            <person name="Sieber C.M.K."/>
            <person name="Emerson J.B."/>
            <person name="Anantharaman K."/>
            <person name="Thomas B.C."/>
            <person name="Malmstrom R."/>
            <person name="Stieglmeier M."/>
            <person name="Klingl A."/>
            <person name="Woyke T."/>
            <person name="Ryan C.M."/>
            <person name="Banfield J.F."/>
        </authorList>
    </citation>
    <scope>NUCLEOTIDE SEQUENCE [LARGE SCALE GENOMIC DNA]</scope>
</reference>
<dbReference type="GO" id="GO:0016758">
    <property type="term" value="F:hexosyltransferase activity"/>
    <property type="evidence" value="ECO:0007669"/>
    <property type="project" value="TreeGrafter"/>
</dbReference>
<dbReference type="Pfam" id="PF03808">
    <property type="entry name" value="Glyco_tran_WecG"/>
    <property type="match status" value="1"/>
</dbReference>
<evidence type="ECO:0000256" key="1">
    <source>
        <dbReference type="ARBA" id="ARBA00022676"/>
    </source>
</evidence>
<evidence type="ECO:0000313" key="3">
    <source>
        <dbReference type="EMBL" id="PIY71826.1"/>
    </source>
</evidence>
<proteinExistence type="predicted"/>
<dbReference type="EMBL" id="PFLI01000138">
    <property type="protein sequence ID" value="PIY71826.1"/>
    <property type="molecule type" value="Genomic_DNA"/>
</dbReference>
<dbReference type="PANTHER" id="PTHR34136:SF1">
    <property type="entry name" value="UDP-N-ACETYL-D-MANNOSAMINURONIC ACID TRANSFERASE"/>
    <property type="match status" value="1"/>
</dbReference>
<dbReference type="AlphaFoldDB" id="A0A2M7QIK8"/>